<dbReference type="EMBL" id="JAHMHQ010000009">
    <property type="protein sequence ID" value="KAK1637279.1"/>
    <property type="molecule type" value="Genomic_DNA"/>
</dbReference>
<organism evidence="1 2">
    <name type="scientific">Colletotrichum phormii</name>
    <dbReference type="NCBI Taxonomy" id="359342"/>
    <lineage>
        <taxon>Eukaryota</taxon>
        <taxon>Fungi</taxon>
        <taxon>Dikarya</taxon>
        <taxon>Ascomycota</taxon>
        <taxon>Pezizomycotina</taxon>
        <taxon>Sordariomycetes</taxon>
        <taxon>Hypocreomycetidae</taxon>
        <taxon>Glomerellales</taxon>
        <taxon>Glomerellaceae</taxon>
        <taxon>Colletotrichum</taxon>
        <taxon>Colletotrichum acutatum species complex</taxon>
    </lineage>
</organism>
<protein>
    <submittedName>
        <fullName evidence="1">Uncharacterized protein</fullName>
    </submittedName>
</protein>
<name>A0AAI9ZSC4_9PEZI</name>
<gene>
    <name evidence="1" type="ORF">BDP81DRAFT_427120</name>
</gene>
<dbReference type="Proteomes" id="UP001243989">
    <property type="component" value="Unassembled WGS sequence"/>
</dbReference>
<evidence type="ECO:0000313" key="1">
    <source>
        <dbReference type="EMBL" id="KAK1637279.1"/>
    </source>
</evidence>
<dbReference type="GeneID" id="85475197"/>
<keyword evidence="2" id="KW-1185">Reference proteome</keyword>
<dbReference type="RefSeq" id="XP_060445886.1">
    <property type="nucleotide sequence ID" value="XM_060590335.1"/>
</dbReference>
<comment type="caution">
    <text evidence="1">The sequence shown here is derived from an EMBL/GenBank/DDBJ whole genome shotgun (WGS) entry which is preliminary data.</text>
</comment>
<evidence type="ECO:0000313" key="2">
    <source>
        <dbReference type="Proteomes" id="UP001243989"/>
    </source>
</evidence>
<proteinExistence type="predicted"/>
<sequence>MEVTVATGRCQHQELVRLARITRGPEIPAAMIPPPVPPCLGPGTMTRLHDRRRLVWPLANRRRSCPLNGCHTMEPTPCNVIGPVNRPTHPDDLAAIPYLFLQPTRSTSPPTIVNYLLTSQEMPAREVNYQLIAEDSTTGLHETRVTTPMEDSPEL</sequence>
<dbReference type="AlphaFoldDB" id="A0AAI9ZSC4"/>
<reference evidence="1" key="1">
    <citation type="submission" date="2021-06" db="EMBL/GenBank/DDBJ databases">
        <title>Comparative genomics, transcriptomics and evolutionary studies reveal genomic signatures of adaptation to plant cell wall in hemibiotrophic fungi.</title>
        <authorList>
            <consortium name="DOE Joint Genome Institute"/>
            <person name="Baroncelli R."/>
            <person name="Diaz J.F."/>
            <person name="Benocci T."/>
            <person name="Peng M."/>
            <person name="Battaglia E."/>
            <person name="Haridas S."/>
            <person name="Andreopoulos W."/>
            <person name="Labutti K."/>
            <person name="Pangilinan J."/>
            <person name="Floch G.L."/>
            <person name="Makela M.R."/>
            <person name="Henrissat B."/>
            <person name="Grigoriev I.V."/>
            <person name="Crouch J.A."/>
            <person name="De Vries R.P."/>
            <person name="Sukno S.A."/>
            <person name="Thon M.R."/>
        </authorList>
    </citation>
    <scope>NUCLEOTIDE SEQUENCE</scope>
    <source>
        <strain evidence="1">CBS 102054</strain>
    </source>
</reference>
<accession>A0AAI9ZSC4</accession>